<gene>
    <name evidence="6" type="ORF">VA596_04615</name>
</gene>
<dbReference type="Proteomes" id="UP001304298">
    <property type="component" value="Unassembled WGS sequence"/>
</dbReference>
<dbReference type="SUPFAM" id="SSF53850">
    <property type="entry name" value="Periplasmic binding protein-like II"/>
    <property type="match status" value="1"/>
</dbReference>
<evidence type="ECO:0000256" key="3">
    <source>
        <dbReference type="ARBA" id="ARBA00023125"/>
    </source>
</evidence>
<dbReference type="InterPro" id="IPR005119">
    <property type="entry name" value="LysR_subst-bd"/>
</dbReference>
<dbReference type="Gene3D" id="3.40.190.290">
    <property type="match status" value="1"/>
</dbReference>
<organism evidence="6 7">
    <name type="scientific">Amycolatopsis heterodermiae</name>
    <dbReference type="NCBI Taxonomy" id="3110235"/>
    <lineage>
        <taxon>Bacteria</taxon>
        <taxon>Bacillati</taxon>
        <taxon>Actinomycetota</taxon>
        <taxon>Actinomycetes</taxon>
        <taxon>Pseudonocardiales</taxon>
        <taxon>Pseudonocardiaceae</taxon>
        <taxon>Amycolatopsis</taxon>
    </lineage>
</organism>
<dbReference type="SUPFAM" id="SSF46785">
    <property type="entry name" value="Winged helix' DNA-binding domain"/>
    <property type="match status" value="1"/>
</dbReference>
<dbReference type="PROSITE" id="PS50931">
    <property type="entry name" value="HTH_LYSR"/>
    <property type="match status" value="1"/>
</dbReference>
<evidence type="ECO:0000259" key="5">
    <source>
        <dbReference type="PROSITE" id="PS50931"/>
    </source>
</evidence>
<keyword evidence="2" id="KW-0805">Transcription regulation</keyword>
<keyword evidence="4" id="KW-0804">Transcription</keyword>
<evidence type="ECO:0000256" key="4">
    <source>
        <dbReference type="ARBA" id="ARBA00023163"/>
    </source>
</evidence>
<dbReference type="Pfam" id="PF00126">
    <property type="entry name" value="HTH_1"/>
    <property type="match status" value="1"/>
</dbReference>
<evidence type="ECO:0000313" key="6">
    <source>
        <dbReference type="EMBL" id="MEA5358806.1"/>
    </source>
</evidence>
<dbReference type="EMBL" id="JAYFSI010000001">
    <property type="protein sequence ID" value="MEA5358806.1"/>
    <property type="molecule type" value="Genomic_DNA"/>
</dbReference>
<proteinExistence type="inferred from homology"/>
<keyword evidence="3" id="KW-0238">DNA-binding</keyword>
<accession>A0ABU5R0B9</accession>
<dbReference type="PRINTS" id="PR00039">
    <property type="entry name" value="HTHLYSR"/>
</dbReference>
<evidence type="ECO:0000256" key="1">
    <source>
        <dbReference type="ARBA" id="ARBA00009437"/>
    </source>
</evidence>
<dbReference type="Pfam" id="PF03466">
    <property type="entry name" value="LysR_substrate"/>
    <property type="match status" value="1"/>
</dbReference>
<evidence type="ECO:0000256" key="2">
    <source>
        <dbReference type="ARBA" id="ARBA00023015"/>
    </source>
</evidence>
<dbReference type="InterPro" id="IPR036388">
    <property type="entry name" value="WH-like_DNA-bd_sf"/>
</dbReference>
<name>A0ABU5R0B9_9PSEU</name>
<evidence type="ECO:0000313" key="7">
    <source>
        <dbReference type="Proteomes" id="UP001304298"/>
    </source>
</evidence>
<dbReference type="PANTHER" id="PTHR30346">
    <property type="entry name" value="TRANSCRIPTIONAL DUAL REGULATOR HCAR-RELATED"/>
    <property type="match status" value="1"/>
</dbReference>
<keyword evidence="7" id="KW-1185">Reference proteome</keyword>
<dbReference type="CDD" id="cd05466">
    <property type="entry name" value="PBP2_LTTR_substrate"/>
    <property type="match status" value="1"/>
</dbReference>
<dbReference type="PANTHER" id="PTHR30346:SF28">
    <property type="entry name" value="HTH-TYPE TRANSCRIPTIONAL REGULATOR CYNR"/>
    <property type="match status" value="1"/>
</dbReference>
<dbReference type="InterPro" id="IPR036390">
    <property type="entry name" value="WH_DNA-bd_sf"/>
</dbReference>
<dbReference type="InterPro" id="IPR000847">
    <property type="entry name" value="LysR_HTH_N"/>
</dbReference>
<reference evidence="6 7" key="1">
    <citation type="submission" date="2023-12" db="EMBL/GenBank/DDBJ databases">
        <title>Amycolatopsis sp. V23-08.</title>
        <authorList>
            <person name="Somphong A."/>
        </authorList>
    </citation>
    <scope>NUCLEOTIDE SEQUENCE [LARGE SCALE GENOMIC DNA]</scope>
    <source>
        <strain evidence="6 7">V23-08</strain>
    </source>
</reference>
<comment type="similarity">
    <text evidence="1">Belongs to the LysR transcriptional regulatory family.</text>
</comment>
<dbReference type="Gene3D" id="1.10.10.10">
    <property type="entry name" value="Winged helix-like DNA-binding domain superfamily/Winged helix DNA-binding domain"/>
    <property type="match status" value="1"/>
</dbReference>
<dbReference type="RefSeq" id="WP_323323931.1">
    <property type="nucleotide sequence ID" value="NZ_JAYFSI010000001.1"/>
</dbReference>
<comment type="caution">
    <text evidence="6">The sequence shown here is derived from an EMBL/GenBank/DDBJ whole genome shotgun (WGS) entry which is preliminary data.</text>
</comment>
<sequence>MGETMELRHLRTFRVVARTLNFTHAAAELHYAQSSVTEQIQALEAELGSKLFERGRRLRLTAAGERLVGYAGQVLSLVEEAKAAVDDERGEPGGNLTVGALETLCAHRMPGLLSAYRARWPRVRLSLKEGGRGELYRTVRSSEMDVCFTFGEAPDDPAFASASLGEEPLVVIVPPAHPLAGKEEIRTGDLRGVGFLATPPGCGFREMLDRIDGPVVDTEVGSLAALARCVAAGMGCGIVPAVVDHPGAVAVPLAGGTTTVTMTWRRRDEHKPSIAALIAYALSNKDTCSSDSSKVNAGAIDA</sequence>
<protein>
    <submittedName>
        <fullName evidence="6">LysR family transcriptional regulator</fullName>
    </submittedName>
</protein>
<feature type="domain" description="HTH lysR-type" evidence="5">
    <location>
        <begin position="5"/>
        <end position="61"/>
    </location>
</feature>